<accession>A0ABT4SHI5</accession>
<proteinExistence type="predicted"/>
<reference evidence="1" key="1">
    <citation type="submission" date="2022-11" db="EMBL/GenBank/DDBJ databases">
        <title>Nonomuraea corallina sp. nov., a new species of the genus Nonomuraea isolated from sea side sediment in Thai sea.</title>
        <authorList>
            <person name="Ngamcharungchit C."/>
            <person name="Matsumoto A."/>
            <person name="Suriyachadkun C."/>
            <person name="Panbangred W."/>
            <person name="Inahashi Y."/>
            <person name="Intra B."/>
        </authorList>
    </citation>
    <scope>NUCLEOTIDE SEQUENCE</scope>
    <source>
        <strain evidence="1">MCN248</strain>
    </source>
</reference>
<comment type="caution">
    <text evidence="1">The sequence shown here is derived from an EMBL/GenBank/DDBJ whole genome shotgun (WGS) entry which is preliminary data.</text>
</comment>
<dbReference type="Proteomes" id="UP001144036">
    <property type="component" value="Unassembled WGS sequence"/>
</dbReference>
<evidence type="ECO:0000313" key="2">
    <source>
        <dbReference type="Proteomes" id="UP001144036"/>
    </source>
</evidence>
<dbReference type="RefSeq" id="WP_270157574.1">
    <property type="nucleotide sequence ID" value="NZ_JAPNNL010000118.1"/>
</dbReference>
<organism evidence="1 2">
    <name type="scientific">Nonomuraea corallina</name>
    <dbReference type="NCBI Taxonomy" id="2989783"/>
    <lineage>
        <taxon>Bacteria</taxon>
        <taxon>Bacillati</taxon>
        <taxon>Actinomycetota</taxon>
        <taxon>Actinomycetes</taxon>
        <taxon>Streptosporangiales</taxon>
        <taxon>Streptosporangiaceae</taxon>
        <taxon>Nonomuraea</taxon>
    </lineage>
</organism>
<keyword evidence="2" id="KW-1185">Reference proteome</keyword>
<protein>
    <recommendedName>
        <fullName evidence="3">XRE family transcriptional regulator</fullName>
    </recommendedName>
</protein>
<evidence type="ECO:0008006" key="3">
    <source>
        <dbReference type="Google" id="ProtNLM"/>
    </source>
</evidence>
<sequence length="526" mass="57546">MSGEGYRVLLQARSWSECLRAKGFTWEQIADVLALVHDVSPLRLYRLAHGRTARDVVALANDADPAGTASLREARLYDFEAGPGAGRRPPARLLVVLARIYQTTARSLVGGDDLASYRSADRDLIDGADFRAMDVNRPPSPDREHRVTMEETAEVRPVDKTTLDASACLRLLRATGVEEADVKRRELLFELALMLGGGRALEFLRVLTPGEEERLAGVLRATRRVDEATVRTFEKLTMHARQADDMYGPGTLLPVVNGHRVALERVLARESMAPVLHDRLLGAYAQLSQLSGYLAYDLLDYAAAEQALHGGLRAALDLGDPTLIGYLHCWLGNMAAYQDRSFTALDHALAARSWVARSPSRLLRAMNDSLLSTAHAAAGDVSASTRAHDNAVALANTPKDTEPAFLYWISPSMVERKATTSLVQLKQRGPALAAAQRSIAGLRPGFKRDRGFALVWYADALTLAKEIPEAAAKLTEAADIASQHSSARLTDQLTKSRAALEPWAGNTYVLQLDETLRARGLWRSGR</sequence>
<name>A0ABT4SHI5_9ACTN</name>
<gene>
    <name evidence="1" type="ORF">OUY22_24990</name>
</gene>
<dbReference type="EMBL" id="JAPNNL010000118">
    <property type="protein sequence ID" value="MDA0636681.1"/>
    <property type="molecule type" value="Genomic_DNA"/>
</dbReference>
<evidence type="ECO:0000313" key="1">
    <source>
        <dbReference type="EMBL" id="MDA0636681.1"/>
    </source>
</evidence>